<keyword evidence="1" id="KW-0472">Membrane</keyword>
<reference evidence="2 3" key="1">
    <citation type="journal article" date="2015" name="Nature">
        <title>rRNA introns, odd ribosomes, and small enigmatic genomes across a large radiation of phyla.</title>
        <authorList>
            <person name="Brown C.T."/>
            <person name="Hug L.A."/>
            <person name="Thomas B.C."/>
            <person name="Sharon I."/>
            <person name="Castelle C.J."/>
            <person name="Singh A."/>
            <person name="Wilkins M.J."/>
            <person name="Williams K.H."/>
            <person name="Banfield J.F."/>
        </authorList>
    </citation>
    <scope>NUCLEOTIDE SEQUENCE [LARGE SCALE GENOMIC DNA]</scope>
</reference>
<sequence length="121" mass="13431">MEDMEMPGSFHLKSLFWGAVLGVVATLVVGFWGFGWRTEGVANQMAVTATREAVTEAMASVCVERFKGDEKFEENNVAFEAKSNSWDRKSLIKEGTWATPPWATQPDSLIAELCVEKLAKK</sequence>
<dbReference type="PATRIC" id="fig|1618608.3.peg.707"/>
<proteinExistence type="predicted"/>
<dbReference type="EMBL" id="LCQQ01000052">
    <property type="protein sequence ID" value="KKW19639.1"/>
    <property type="molecule type" value="Genomic_DNA"/>
</dbReference>
<dbReference type="Proteomes" id="UP000034201">
    <property type="component" value="Unassembled WGS sequence"/>
</dbReference>
<dbReference type="AlphaFoldDB" id="A0A0G1ZJW5"/>
<protein>
    <submittedName>
        <fullName evidence="2">Uncharacterized protein</fullName>
    </submittedName>
</protein>
<organism evidence="2 3">
    <name type="scientific">Candidatus Adlerbacteria bacterium GW2011_GWC1_50_9</name>
    <dbReference type="NCBI Taxonomy" id="1618608"/>
    <lineage>
        <taxon>Bacteria</taxon>
        <taxon>Candidatus Adleribacteriota</taxon>
    </lineage>
</organism>
<keyword evidence="1" id="KW-0812">Transmembrane</keyword>
<keyword evidence="1" id="KW-1133">Transmembrane helix</keyword>
<gene>
    <name evidence="2" type="ORF">UY61_C0052G0005</name>
</gene>
<evidence type="ECO:0000313" key="2">
    <source>
        <dbReference type="EMBL" id="KKW19639.1"/>
    </source>
</evidence>
<feature type="transmembrane region" description="Helical" evidence="1">
    <location>
        <begin position="15"/>
        <end position="35"/>
    </location>
</feature>
<name>A0A0G1ZJW5_9BACT</name>
<evidence type="ECO:0000256" key="1">
    <source>
        <dbReference type="SAM" id="Phobius"/>
    </source>
</evidence>
<comment type="caution">
    <text evidence="2">The sequence shown here is derived from an EMBL/GenBank/DDBJ whole genome shotgun (WGS) entry which is preliminary data.</text>
</comment>
<accession>A0A0G1ZJW5</accession>
<evidence type="ECO:0000313" key="3">
    <source>
        <dbReference type="Proteomes" id="UP000034201"/>
    </source>
</evidence>